<evidence type="ECO:0000259" key="2">
    <source>
        <dbReference type="Pfam" id="PF22483"/>
    </source>
</evidence>
<gene>
    <name evidence="3" type="ORF">GA0070622_2643</name>
</gene>
<dbReference type="PANTHER" id="PTHR35004:SF7">
    <property type="entry name" value="INTEGRASE PROTEIN"/>
    <property type="match status" value="1"/>
</dbReference>
<evidence type="ECO:0000313" key="3">
    <source>
        <dbReference type="EMBL" id="SBT65642.1"/>
    </source>
</evidence>
<evidence type="ECO:0000313" key="4">
    <source>
        <dbReference type="Proteomes" id="UP000199558"/>
    </source>
</evidence>
<sequence>MFTRVQLFERIRADRRADPSVSQRELARRHQVSRRTVRAALASAVPPPRKPPVRGRPLALGPVLAVVDDMLRSDVVGPRKQRHTIERICQRLAVEHGFTDASYSTVRNYVARRRPEILAEAREGRGHLDGMVPQVHPPGEEAEVDFAEAFAVVGGTQMKCYLFTLRMSFSGKAVHRVFASQGQEAFMEGHVEAFRILGGVPTRHIRYDNLKPAVRQVLFGRGRIESQRWVVFRSHYGFHAFYCLPGKDGAHEKGGVEHEGGRFRRNHLVPPPQVASLAELNDRLAAIDAAEDARHVHGAPASIGFNFGAEAPLLHPLPADDFELGTTLTPLVRRNARIVVRQCYYSVPARFIDRKVRVSLRANEVLVFDGRQVVARHPRLSRRYDYRDDLDHYLEILLVKPGALAGSTALAQARHEGSFTSAHDAFWAAARAAHGEAEGTRALIEVLLLHRQLPHAALVAGITATVNAGSCSPELVAIEARKAADAGVAANPSDAVAPVDDGVEDGLDLAEPADEPVPAGARVISLHARRLPSGTEHKPPPMSVYDQLLSHRSKGTSA</sequence>
<organism evidence="3 4">
    <name type="scientific">Micromonospora sediminicola</name>
    <dbReference type="NCBI Taxonomy" id="946078"/>
    <lineage>
        <taxon>Bacteria</taxon>
        <taxon>Bacillati</taxon>
        <taxon>Actinomycetota</taxon>
        <taxon>Actinomycetes</taxon>
        <taxon>Micromonosporales</taxon>
        <taxon>Micromonosporaceae</taxon>
        <taxon>Micromonospora</taxon>
    </lineage>
</organism>
<dbReference type="Pfam" id="PF22483">
    <property type="entry name" value="Mu-transpos_C_2"/>
    <property type="match status" value="1"/>
</dbReference>
<proteinExistence type="predicted"/>
<evidence type="ECO:0000256" key="1">
    <source>
        <dbReference type="SAM" id="MobiDB-lite"/>
    </source>
</evidence>
<dbReference type="AlphaFoldDB" id="A0A1A9B9S0"/>
<dbReference type="STRING" id="946078.GA0070622_2643"/>
<protein>
    <submittedName>
        <fullName evidence="3">Transposase</fullName>
    </submittedName>
</protein>
<feature type="domain" description="Transposase for insertion sequence element IS21-like C-terminal" evidence="2">
    <location>
        <begin position="317"/>
        <end position="384"/>
    </location>
</feature>
<name>A0A1A9B9S0_9ACTN</name>
<dbReference type="OrthoDB" id="2065409at2"/>
<dbReference type="EMBL" id="FLRH01000003">
    <property type="protein sequence ID" value="SBT65642.1"/>
    <property type="molecule type" value="Genomic_DNA"/>
</dbReference>
<dbReference type="InterPro" id="IPR054353">
    <property type="entry name" value="IstA-like_C"/>
</dbReference>
<reference evidence="4" key="1">
    <citation type="submission" date="2016-06" db="EMBL/GenBank/DDBJ databases">
        <authorList>
            <person name="Varghese N."/>
            <person name="Submissions Spin"/>
        </authorList>
    </citation>
    <scope>NUCLEOTIDE SEQUENCE [LARGE SCALE GENOMIC DNA]</scope>
    <source>
        <strain evidence="4">DSM 45794</strain>
    </source>
</reference>
<feature type="region of interest" description="Disordered" evidence="1">
    <location>
        <begin position="530"/>
        <end position="558"/>
    </location>
</feature>
<keyword evidence="4" id="KW-1185">Reference proteome</keyword>
<dbReference type="PANTHER" id="PTHR35004">
    <property type="entry name" value="TRANSPOSASE RV3428C-RELATED"/>
    <property type="match status" value="1"/>
</dbReference>
<dbReference type="NCBIfam" id="NF033546">
    <property type="entry name" value="transpos_IS21"/>
    <property type="match status" value="1"/>
</dbReference>
<accession>A0A1A9B9S0</accession>
<dbReference type="RefSeq" id="WP_091573561.1">
    <property type="nucleotide sequence ID" value="NZ_FLRH01000003.1"/>
</dbReference>
<dbReference type="Proteomes" id="UP000199558">
    <property type="component" value="Unassembled WGS sequence"/>
</dbReference>